<sequence>MKQYIHINQHEIRANVKRPVEEQKPVITCKTYKSNEYYNNVKIMHEGVCVAEVKYSPNKPLSCGARVWVELNTDVTTIEGE</sequence>
<accession>A0A0H4J267</accession>
<protein>
    <recommendedName>
        <fullName evidence="3">DNA-binding protein</fullName>
    </recommendedName>
</protein>
<keyword evidence="2" id="KW-1185">Reference proteome</keyword>
<dbReference type="EMBL" id="KR534323">
    <property type="protein sequence ID" value="AKO61015.1"/>
    <property type="molecule type" value="Genomic_DNA"/>
</dbReference>
<evidence type="ECO:0000313" key="2">
    <source>
        <dbReference type="Proteomes" id="UP000202763"/>
    </source>
</evidence>
<reference evidence="1 2" key="1">
    <citation type="submission" date="2015-05" db="EMBL/GenBank/DDBJ databases">
        <authorList>
            <person name="Wang D.B."/>
            <person name="Wang M."/>
        </authorList>
    </citation>
    <scope>NUCLEOTIDE SEQUENCE [LARGE SCALE GENOMIC DNA]</scope>
</reference>
<dbReference type="OrthoDB" id="28198at10239"/>
<dbReference type="Proteomes" id="UP000202763">
    <property type="component" value="Segment"/>
</dbReference>
<dbReference type="KEGG" id="vg:26796609"/>
<dbReference type="GeneID" id="26796609"/>
<proteinExistence type="predicted"/>
<evidence type="ECO:0000313" key="1">
    <source>
        <dbReference type="EMBL" id="AKO61015.1"/>
    </source>
</evidence>
<dbReference type="RefSeq" id="YP_009225548.1">
    <property type="nucleotide sequence ID" value="NC_029094.1"/>
</dbReference>
<evidence type="ECO:0008006" key="3">
    <source>
        <dbReference type="Google" id="ProtNLM"/>
    </source>
</evidence>
<organism evidence="1 2">
    <name type="scientific">Pseudoalteromonas phage H101</name>
    <dbReference type="NCBI Taxonomy" id="1654919"/>
    <lineage>
        <taxon>Viruses</taxon>
        <taxon>Duplodnaviria</taxon>
        <taxon>Heunggongvirae</taxon>
        <taxon>Uroviricota</taxon>
        <taxon>Caudoviricetes</taxon>
        <taxon>Shandongvirus</taxon>
        <taxon>Shandongvirus H101</taxon>
    </lineage>
</organism>
<name>A0A0H4J267_9CAUD</name>